<organism evidence="3 4">
    <name type="scientific">Cinchona calisaya</name>
    <dbReference type="NCBI Taxonomy" id="153742"/>
    <lineage>
        <taxon>Eukaryota</taxon>
        <taxon>Viridiplantae</taxon>
        <taxon>Streptophyta</taxon>
        <taxon>Embryophyta</taxon>
        <taxon>Tracheophyta</taxon>
        <taxon>Spermatophyta</taxon>
        <taxon>Magnoliopsida</taxon>
        <taxon>eudicotyledons</taxon>
        <taxon>Gunneridae</taxon>
        <taxon>Pentapetalae</taxon>
        <taxon>asterids</taxon>
        <taxon>lamiids</taxon>
        <taxon>Gentianales</taxon>
        <taxon>Rubiaceae</taxon>
        <taxon>Cinchonoideae</taxon>
        <taxon>Cinchoneae</taxon>
        <taxon>Cinchona</taxon>
    </lineage>
</organism>
<evidence type="ECO:0000259" key="2">
    <source>
        <dbReference type="PROSITE" id="PS50089"/>
    </source>
</evidence>
<dbReference type="PANTHER" id="PTHR22765:SF434">
    <property type="entry name" value="GB|AAD18119.1-RELATED"/>
    <property type="match status" value="1"/>
</dbReference>
<evidence type="ECO:0000313" key="3">
    <source>
        <dbReference type="EMBL" id="KAL3535157.1"/>
    </source>
</evidence>
<protein>
    <recommendedName>
        <fullName evidence="2">RING-type domain-containing protein</fullName>
    </recommendedName>
</protein>
<keyword evidence="4" id="KW-1185">Reference proteome</keyword>
<comment type="caution">
    <text evidence="3">The sequence shown here is derived from an EMBL/GenBank/DDBJ whole genome shotgun (WGS) entry which is preliminary data.</text>
</comment>
<dbReference type="Proteomes" id="UP001630127">
    <property type="component" value="Unassembled WGS sequence"/>
</dbReference>
<keyword evidence="1" id="KW-0862">Zinc</keyword>
<keyword evidence="1" id="KW-0863">Zinc-finger</keyword>
<dbReference type="InterPro" id="IPR051826">
    <property type="entry name" value="E3_ubiquitin-ligase_domain"/>
</dbReference>
<dbReference type="AlphaFoldDB" id="A0ABD3AVB0"/>
<dbReference type="SMART" id="SM00184">
    <property type="entry name" value="RING"/>
    <property type="match status" value="1"/>
</dbReference>
<sequence>MSVIEKFDSRIRVFKWNNVGLPPESFGGVFLIRFRTWLKSCTSRSEENQNAEVIQLSPAFLSNLLYPGTRRLLLFYVLKRVISSLCLFNINSLERLAEKLVTQLHSKFRFSPELLSGFGPKLVIFIDLEILARMMQQSEAASSSDDSDIDSDSDVHGNHKLEESMNLGAAPDFGVEAIEEILNRCYGSINSNIAMDDENHVQRLDEVKAGFQFKLFDEDYNNNGITSDDVEGKVCSICLERLQKNSVVAETPCCHIFHMECISNWLLEMNSCPMCRSACAVSV</sequence>
<dbReference type="PANTHER" id="PTHR22765">
    <property type="entry name" value="RING FINGER AND PROTEASE ASSOCIATED DOMAIN-CONTAINING"/>
    <property type="match status" value="1"/>
</dbReference>
<dbReference type="InterPro" id="IPR013083">
    <property type="entry name" value="Znf_RING/FYVE/PHD"/>
</dbReference>
<dbReference type="Pfam" id="PF13639">
    <property type="entry name" value="zf-RING_2"/>
    <property type="match status" value="1"/>
</dbReference>
<dbReference type="GO" id="GO:0008270">
    <property type="term" value="F:zinc ion binding"/>
    <property type="evidence" value="ECO:0007669"/>
    <property type="project" value="UniProtKB-KW"/>
</dbReference>
<name>A0ABD3AVB0_9GENT</name>
<gene>
    <name evidence="3" type="ORF">ACH5RR_003618</name>
</gene>
<dbReference type="SUPFAM" id="SSF57850">
    <property type="entry name" value="RING/U-box"/>
    <property type="match status" value="1"/>
</dbReference>
<dbReference type="PROSITE" id="PS50089">
    <property type="entry name" value="ZF_RING_2"/>
    <property type="match status" value="1"/>
</dbReference>
<accession>A0ABD3AVB0</accession>
<feature type="domain" description="RING-type" evidence="2">
    <location>
        <begin position="235"/>
        <end position="276"/>
    </location>
</feature>
<keyword evidence="1" id="KW-0479">Metal-binding</keyword>
<evidence type="ECO:0000313" key="4">
    <source>
        <dbReference type="Proteomes" id="UP001630127"/>
    </source>
</evidence>
<evidence type="ECO:0000256" key="1">
    <source>
        <dbReference type="PROSITE-ProRule" id="PRU00175"/>
    </source>
</evidence>
<proteinExistence type="predicted"/>
<dbReference type="InterPro" id="IPR001841">
    <property type="entry name" value="Znf_RING"/>
</dbReference>
<reference evidence="3 4" key="1">
    <citation type="submission" date="2024-11" db="EMBL/GenBank/DDBJ databases">
        <title>A near-complete genome assembly of Cinchona calisaya.</title>
        <authorList>
            <person name="Lian D.C."/>
            <person name="Zhao X.W."/>
            <person name="Wei L."/>
        </authorList>
    </citation>
    <scope>NUCLEOTIDE SEQUENCE [LARGE SCALE GENOMIC DNA]</scope>
    <source>
        <tissue evidence="3">Nenye</tissue>
    </source>
</reference>
<dbReference type="Gene3D" id="3.30.40.10">
    <property type="entry name" value="Zinc/RING finger domain, C3HC4 (zinc finger)"/>
    <property type="match status" value="1"/>
</dbReference>
<dbReference type="EMBL" id="JBJUIK010000002">
    <property type="protein sequence ID" value="KAL3535157.1"/>
    <property type="molecule type" value="Genomic_DNA"/>
</dbReference>